<evidence type="ECO:0000313" key="1">
    <source>
        <dbReference type="EMBL" id="MCW4137762.1"/>
    </source>
</evidence>
<name>A0AAW5UI30_9BACT</name>
<protein>
    <submittedName>
        <fullName evidence="1">Uncharacterized protein</fullName>
    </submittedName>
</protein>
<dbReference type="Proteomes" id="UP001208620">
    <property type="component" value="Unassembled WGS sequence"/>
</dbReference>
<reference evidence="1" key="1">
    <citation type="submission" date="2022-11" db="EMBL/GenBank/DDBJ databases">
        <title>Genomic repertoires linked with pathogenic potency of arthritogenic Prevotella copri isolated from the gut of rheumatoid arthritis patients.</title>
        <authorList>
            <person name="Nii T."/>
            <person name="Maeda Y."/>
            <person name="Motooka D."/>
            <person name="Naito M."/>
            <person name="Matsumoto Y."/>
            <person name="Ogawa T."/>
            <person name="Oguro-Igashira E."/>
            <person name="Kishikawa T."/>
            <person name="Yamashita M."/>
            <person name="Koizumi S."/>
            <person name="Kurakawa T."/>
            <person name="Okumura R."/>
            <person name="Kayama H."/>
            <person name="Murakami M."/>
            <person name="Sakaguchi T."/>
            <person name="Das B."/>
            <person name="Nakamura S."/>
            <person name="Okada Y."/>
            <person name="Kumanogoh A."/>
            <person name="Takeda K."/>
        </authorList>
    </citation>
    <scope>NUCLEOTIDE SEQUENCE</scope>
    <source>
        <strain evidence="1">H105_2-2</strain>
    </source>
</reference>
<proteinExistence type="predicted"/>
<evidence type="ECO:0000313" key="2">
    <source>
        <dbReference type="Proteomes" id="UP001208620"/>
    </source>
</evidence>
<accession>A0AAW5UI30</accession>
<dbReference type="AlphaFoldDB" id="A0AAW5UI30"/>
<organism evidence="1 2">
    <name type="scientific">Segatella copri</name>
    <dbReference type="NCBI Taxonomy" id="165179"/>
    <lineage>
        <taxon>Bacteria</taxon>
        <taxon>Pseudomonadati</taxon>
        <taxon>Bacteroidota</taxon>
        <taxon>Bacteroidia</taxon>
        <taxon>Bacteroidales</taxon>
        <taxon>Prevotellaceae</taxon>
        <taxon>Segatella</taxon>
    </lineage>
</organism>
<gene>
    <name evidence="1" type="ORF">ONT01_08245</name>
</gene>
<dbReference type="RefSeq" id="WP_264948912.1">
    <property type="nucleotide sequence ID" value="NZ_JAPDVB010000001.1"/>
</dbReference>
<comment type="caution">
    <text evidence="1">The sequence shown here is derived from an EMBL/GenBank/DDBJ whole genome shotgun (WGS) entry which is preliminary data.</text>
</comment>
<dbReference type="EMBL" id="JAPDVD010000001">
    <property type="protein sequence ID" value="MCW4137762.1"/>
    <property type="molecule type" value="Genomic_DNA"/>
</dbReference>
<sequence>MIHQEGDMVSIDTSHIGIYKRKEWDCQKESRFRLIFFPVNPRYADVIKSKNLDNLNLIMQAMSASYQSLKENYILNFDYRDIPLKTEALENIEVMLGPCTSEGEKAIVEALLKGFKNSKIKDSLFKGKIRRNK</sequence>